<dbReference type="InterPro" id="IPR020057">
    <property type="entry name" value="Ribosomal_bL25_b-dom"/>
</dbReference>
<dbReference type="GO" id="GO:0022625">
    <property type="term" value="C:cytosolic large ribosomal subunit"/>
    <property type="evidence" value="ECO:0007669"/>
    <property type="project" value="TreeGrafter"/>
</dbReference>
<reference evidence="8 9" key="1">
    <citation type="submission" date="2019-07" db="EMBL/GenBank/DDBJ databases">
        <title>Complete genome sequence of Comamonas sp. NLF 7-7 isolated from livestock.</title>
        <authorList>
            <person name="Kim D.H."/>
            <person name="Kim J.G."/>
        </authorList>
    </citation>
    <scope>NUCLEOTIDE SEQUENCE [LARGE SCALE GENOMIC DNA]</scope>
    <source>
        <strain evidence="8 9">NLF 7-7</strain>
    </source>
</reference>
<dbReference type="PANTHER" id="PTHR33284:SF1">
    <property type="entry name" value="RIBOSOMAL PROTEIN L25_GLN-TRNA SYNTHETASE, ANTI-CODON-BINDING DOMAIN-CONTAINING PROTEIN"/>
    <property type="match status" value="1"/>
</dbReference>
<evidence type="ECO:0000259" key="7">
    <source>
        <dbReference type="Pfam" id="PF14693"/>
    </source>
</evidence>
<dbReference type="Gene3D" id="2.40.240.10">
    <property type="entry name" value="Ribosomal Protein L25, Chain P"/>
    <property type="match status" value="1"/>
</dbReference>
<evidence type="ECO:0000313" key="9">
    <source>
        <dbReference type="Proteomes" id="UP000321199"/>
    </source>
</evidence>
<dbReference type="PANTHER" id="PTHR33284">
    <property type="entry name" value="RIBOSOMAL PROTEIN L25/GLN-TRNA SYNTHETASE, ANTI-CODON-BINDING DOMAIN-CONTAINING PROTEIN"/>
    <property type="match status" value="1"/>
</dbReference>
<keyword evidence="4 5" id="KW-0687">Ribonucleoprotein</keyword>
<dbReference type="Pfam" id="PF01386">
    <property type="entry name" value="Ribosomal_L25p"/>
    <property type="match status" value="1"/>
</dbReference>
<organism evidence="8 9">
    <name type="scientific">Comamonas flocculans</name>
    <dbReference type="NCBI Taxonomy" id="2597701"/>
    <lineage>
        <taxon>Bacteria</taxon>
        <taxon>Pseudomonadati</taxon>
        <taxon>Pseudomonadota</taxon>
        <taxon>Betaproteobacteria</taxon>
        <taxon>Burkholderiales</taxon>
        <taxon>Comamonadaceae</taxon>
        <taxon>Comamonas</taxon>
    </lineage>
</organism>
<dbReference type="RefSeq" id="WP_146913503.1">
    <property type="nucleotide sequence ID" value="NZ_CP042344.1"/>
</dbReference>
<dbReference type="KEGG" id="cof:FOZ74_13265"/>
<dbReference type="Gene3D" id="2.170.120.20">
    <property type="entry name" value="Ribosomal protein L25, beta domain"/>
    <property type="match status" value="1"/>
</dbReference>
<dbReference type="GO" id="GO:0003735">
    <property type="term" value="F:structural constituent of ribosome"/>
    <property type="evidence" value="ECO:0007669"/>
    <property type="project" value="InterPro"/>
</dbReference>
<keyword evidence="9" id="KW-1185">Reference proteome</keyword>
<dbReference type="NCBIfam" id="NF004612">
    <property type="entry name" value="PRK05943.1"/>
    <property type="match status" value="1"/>
</dbReference>
<dbReference type="HAMAP" id="MF_01334">
    <property type="entry name" value="Ribosomal_bL25_CTC"/>
    <property type="match status" value="1"/>
</dbReference>
<feature type="domain" description="Large ribosomal subunit protein bL25 L25" evidence="6">
    <location>
        <begin position="5"/>
        <end position="90"/>
    </location>
</feature>
<dbReference type="EMBL" id="CP042344">
    <property type="protein sequence ID" value="QEA13918.1"/>
    <property type="molecule type" value="Genomic_DNA"/>
</dbReference>
<dbReference type="Proteomes" id="UP000321199">
    <property type="component" value="Chromosome"/>
</dbReference>
<dbReference type="GO" id="GO:0006412">
    <property type="term" value="P:translation"/>
    <property type="evidence" value="ECO:0007669"/>
    <property type="project" value="UniProtKB-UniRule"/>
</dbReference>
<dbReference type="InterPro" id="IPR020930">
    <property type="entry name" value="Ribosomal_uL5_bac-type"/>
</dbReference>
<protein>
    <recommendedName>
        <fullName evidence="5">Large ribosomal subunit protein bL25</fullName>
    </recommendedName>
    <alternativeName>
        <fullName evidence="5">General stress protein CTC</fullName>
    </alternativeName>
</protein>
<evidence type="ECO:0000256" key="4">
    <source>
        <dbReference type="ARBA" id="ARBA00023274"/>
    </source>
</evidence>
<proteinExistence type="inferred from homology"/>
<keyword evidence="1 5" id="KW-0699">rRNA-binding</keyword>
<evidence type="ECO:0000256" key="2">
    <source>
        <dbReference type="ARBA" id="ARBA00022884"/>
    </source>
</evidence>
<dbReference type="InterPro" id="IPR037121">
    <property type="entry name" value="Ribosomal_bL25_C"/>
</dbReference>
<dbReference type="GO" id="GO:0008097">
    <property type="term" value="F:5S rRNA binding"/>
    <property type="evidence" value="ECO:0007669"/>
    <property type="project" value="InterPro"/>
</dbReference>
<evidence type="ECO:0000256" key="5">
    <source>
        <dbReference type="HAMAP-Rule" id="MF_01334"/>
    </source>
</evidence>
<evidence type="ECO:0000259" key="6">
    <source>
        <dbReference type="Pfam" id="PF01386"/>
    </source>
</evidence>
<comment type="similarity">
    <text evidence="5">Belongs to the bacterial ribosomal protein bL25 family. CTC subfamily.</text>
</comment>
<dbReference type="Pfam" id="PF14693">
    <property type="entry name" value="Ribosomal_TL5_C"/>
    <property type="match status" value="1"/>
</dbReference>
<dbReference type="CDD" id="cd00495">
    <property type="entry name" value="Ribosomal_L25_TL5_CTC"/>
    <property type="match status" value="1"/>
</dbReference>
<comment type="subunit">
    <text evidence="5">Part of the 50S ribosomal subunit; part of the 5S rRNA/L5/L18/L25 subcomplex. Contacts the 5S rRNA. Binds to the 5S rRNA independently of L5 and L18.</text>
</comment>
<dbReference type="OrthoDB" id="9806411at2"/>
<dbReference type="InterPro" id="IPR011035">
    <property type="entry name" value="Ribosomal_bL25/Gln-tRNA_synth"/>
</dbReference>
<name>A0A5B8RYW2_9BURK</name>
<evidence type="ECO:0000313" key="8">
    <source>
        <dbReference type="EMBL" id="QEA13918.1"/>
    </source>
</evidence>
<feature type="domain" description="Large ribosomal subunit protein bL25 beta" evidence="7">
    <location>
        <begin position="99"/>
        <end position="186"/>
    </location>
</feature>
<gene>
    <name evidence="5" type="primary">rplY</name>
    <name evidence="5" type="synonym">ctc</name>
    <name evidence="8" type="ORF">FOZ74_13265</name>
</gene>
<dbReference type="InterPro" id="IPR029751">
    <property type="entry name" value="Ribosomal_L25_dom"/>
</dbReference>
<dbReference type="AlphaFoldDB" id="A0A5B8RYW2"/>
<evidence type="ECO:0000256" key="3">
    <source>
        <dbReference type="ARBA" id="ARBA00022980"/>
    </source>
</evidence>
<evidence type="ECO:0000256" key="1">
    <source>
        <dbReference type="ARBA" id="ARBA00022730"/>
    </source>
</evidence>
<dbReference type="InterPro" id="IPR020056">
    <property type="entry name" value="Rbsml_bL25/Gln-tRNA_synth_N"/>
</dbReference>
<dbReference type="InterPro" id="IPR001021">
    <property type="entry name" value="Ribosomal_bL25_long"/>
</dbReference>
<dbReference type="NCBIfam" id="TIGR00731">
    <property type="entry name" value="bL25_bact_ctc"/>
    <property type="match status" value="1"/>
</dbReference>
<sequence length="207" mass="22493">MKFVAFERNTQGTGASRRLRVTGRAPGIVYGAGSEPQMIELDHNALWHALQKEAFHSSILDMELGDQTSRVLLRDVQFHPYKQQVLHVDFQRVDEKTRIHMKVPLHFEGIEASPAVATEGCTVTPLLHELDVICMPSQLPEHITVDLSALTSKTIPGLQSISLPVGVKAVVRGSNKNPALVSVKLPEVIEEEPAAADAAAAAAPAKK</sequence>
<dbReference type="SUPFAM" id="SSF50715">
    <property type="entry name" value="Ribosomal protein L25-like"/>
    <property type="match status" value="1"/>
</dbReference>
<dbReference type="NCBIfam" id="NF004130">
    <property type="entry name" value="PRK05618.1-5"/>
    <property type="match status" value="1"/>
</dbReference>
<keyword evidence="3 5" id="KW-0689">Ribosomal protein</keyword>
<comment type="function">
    <text evidence="5">This is one of the proteins that binds to the 5S RNA in the ribosome where it forms part of the central protuberance.</text>
</comment>
<accession>A0A5B8RYW2</accession>
<keyword evidence="2 5" id="KW-0694">RNA-binding</keyword>